<feature type="transmembrane region" description="Helical" evidence="1">
    <location>
        <begin position="113"/>
        <end position="132"/>
    </location>
</feature>
<feature type="transmembrane region" description="Helical" evidence="1">
    <location>
        <begin position="6"/>
        <end position="31"/>
    </location>
</feature>
<dbReference type="InterPro" id="IPR005265">
    <property type="entry name" value="HemJ-like"/>
</dbReference>
<evidence type="ECO:0008006" key="3">
    <source>
        <dbReference type="Google" id="ProtNLM"/>
    </source>
</evidence>
<dbReference type="Pfam" id="PF03653">
    <property type="entry name" value="UPF0093"/>
    <property type="match status" value="1"/>
</dbReference>
<proteinExistence type="predicted"/>
<dbReference type="AlphaFoldDB" id="A0A381ZRM2"/>
<feature type="transmembrane region" description="Helical" evidence="1">
    <location>
        <begin position="52"/>
        <end position="70"/>
    </location>
</feature>
<accession>A0A381ZRM2</accession>
<reference evidence="2" key="1">
    <citation type="submission" date="2018-05" db="EMBL/GenBank/DDBJ databases">
        <authorList>
            <person name="Lanie J.A."/>
            <person name="Ng W.-L."/>
            <person name="Kazmierczak K.M."/>
            <person name="Andrzejewski T.M."/>
            <person name="Davidsen T.M."/>
            <person name="Wayne K.J."/>
            <person name="Tettelin H."/>
            <person name="Glass J.I."/>
            <person name="Rusch D."/>
            <person name="Podicherti R."/>
            <person name="Tsui H.-C.T."/>
            <person name="Winkler M.E."/>
        </authorList>
    </citation>
    <scope>NUCLEOTIDE SEQUENCE</scope>
</reference>
<dbReference type="EMBL" id="UINC01022223">
    <property type="protein sequence ID" value="SVA91403.1"/>
    <property type="molecule type" value="Genomic_DNA"/>
</dbReference>
<evidence type="ECO:0000256" key="1">
    <source>
        <dbReference type="SAM" id="Phobius"/>
    </source>
</evidence>
<keyword evidence="1" id="KW-0472">Membrane</keyword>
<protein>
    <recommendedName>
        <fullName evidence="3">Protoporphyrinogen IX oxidase</fullName>
    </recommendedName>
</protein>
<keyword evidence="1" id="KW-0812">Transmembrane</keyword>
<feature type="transmembrane region" description="Helical" evidence="1">
    <location>
        <begin position="82"/>
        <end position="101"/>
    </location>
</feature>
<sequence length="137" mass="15504">MKNFFLTLHILSMCLVVGTLFLQSLIVVFRLRLKKQEEITGVKNIQKRIHKFIYYPILGVTIISGVILASNTGVFSQDQNNWISLKLGLLIVLIIFGILNGKQIQTDVLPKKYAMMVHIPIFLIGAGMIYLATIKPF</sequence>
<organism evidence="2">
    <name type="scientific">marine metagenome</name>
    <dbReference type="NCBI Taxonomy" id="408172"/>
    <lineage>
        <taxon>unclassified sequences</taxon>
        <taxon>metagenomes</taxon>
        <taxon>ecological metagenomes</taxon>
    </lineage>
</organism>
<keyword evidence="1" id="KW-1133">Transmembrane helix</keyword>
<gene>
    <name evidence="2" type="ORF">METZ01_LOCUS144257</name>
</gene>
<evidence type="ECO:0000313" key="2">
    <source>
        <dbReference type="EMBL" id="SVA91403.1"/>
    </source>
</evidence>
<name>A0A381ZRM2_9ZZZZ</name>